<dbReference type="AlphaFoldDB" id="A0AAU7ECW6"/>
<dbReference type="InterPro" id="IPR001296">
    <property type="entry name" value="Glyco_trans_1"/>
</dbReference>
<dbReference type="PANTHER" id="PTHR45947:SF3">
    <property type="entry name" value="SULFOQUINOVOSYL TRANSFERASE SQD2"/>
    <property type="match status" value="1"/>
</dbReference>
<accession>A0AAU7ECW6</accession>
<keyword evidence="4" id="KW-1185">Reference proteome</keyword>
<dbReference type="InterPro" id="IPR050194">
    <property type="entry name" value="Glycosyltransferase_grp1"/>
</dbReference>
<evidence type="ECO:0000259" key="2">
    <source>
        <dbReference type="Pfam" id="PF13439"/>
    </source>
</evidence>
<name>A0AAU7ECW6_9FLAO</name>
<dbReference type="CDD" id="cd03801">
    <property type="entry name" value="GT4_PimA-like"/>
    <property type="match status" value="1"/>
</dbReference>
<feature type="domain" description="Glycosyltransferase subfamily 4-like N-terminal" evidence="2">
    <location>
        <begin position="20"/>
        <end position="181"/>
    </location>
</feature>
<keyword evidence="3" id="KW-0808">Transferase</keyword>
<dbReference type="InterPro" id="IPR028098">
    <property type="entry name" value="Glyco_trans_4-like_N"/>
</dbReference>
<dbReference type="EMBL" id="CP155618">
    <property type="protein sequence ID" value="XBL13256.1"/>
    <property type="molecule type" value="Genomic_DNA"/>
</dbReference>
<organism evidence="3 4">
    <name type="scientific">Mariniflexile litorale</name>
    <dbReference type="NCBI Taxonomy" id="3045158"/>
    <lineage>
        <taxon>Bacteria</taxon>
        <taxon>Pseudomonadati</taxon>
        <taxon>Bacteroidota</taxon>
        <taxon>Flavobacteriia</taxon>
        <taxon>Flavobacteriales</taxon>
        <taxon>Flavobacteriaceae</taxon>
        <taxon>Mariniflexile</taxon>
    </lineage>
</organism>
<dbReference type="Gene3D" id="3.40.50.2000">
    <property type="entry name" value="Glycogen Phosphorylase B"/>
    <property type="match status" value="2"/>
</dbReference>
<protein>
    <submittedName>
        <fullName evidence="3">Glycosyltransferase family 4 protein</fullName>
        <ecNumber evidence="3">2.4.-.-</ecNumber>
    </submittedName>
</protein>
<reference evidence="3" key="1">
    <citation type="submission" date="2024-04" db="EMBL/GenBank/DDBJ databases">
        <title>Mariniflexile litorale, isolated from the shallow sediments of the Sea of Japan.</title>
        <authorList>
            <person name="Romanenko L."/>
            <person name="Isaeva M."/>
        </authorList>
    </citation>
    <scope>NUCLEOTIDE SEQUENCE [LARGE SCALE GENOMIC DNA]</scope>
    <source>
        <strain evidence="3">KMM 9835</strain>
    </source>
</reference>
<gene>
    <name evidence="3" type="ORF">QLS71_013100</name>
</gene>
<dbReference type="SUPFAM" id="SSF53756">
    <property type="entry name" value="UDP-Glycosyltransferase/glycogen phosphorylase"/>
    <property type="match status" value="1"/>
</dbReference>
<dbReference type="EC" id="2.4.-.-" evidence="3"/>
<sequence>MKIGFITSEYPHPKVSHAAGIGTSIKNLAIALVEKGIKVIVFVYHQEEDTVVFDEGVTIHLIAKKRYKLLTWYHYRKQLNWYISNVVKEEGIDLLEAPDWTGITAFMHFKVPIVIRFHGSDAYFCKLDKRKQKFKNFLFEKLALKNASAYIAPTTFAGIETQKIFSLNKKKIKTIHYGLELKKFENETPAIYNRNTILYIGTIIRKKGVLELAKIFNKVVEQNIDAQLILIGNDAPDLKTGTLSTYALVESLFSNKAKKNVSYLGKVPYSEVKNHIKNAHVCVFPSFAETLGMVTIESMALQKPVVNTSIGWAQELIDDGENGYLVLPSDIDLYAQRILTLLNDEALCISIGKAARRKVETTFDIEVLADKNLDYYRSLLK</sequence>
<proteinExistence type="predicted"/>
<evidence type="ECO:0000313" key="3">
    <source>
        <dbReference type="EMBL" id="XBL13256.1"/>
    </source>
</evidence>
<feature type="domain" description="Glycosyl transferase family 1" evidence="1">
    <location>
        <begin position="192"/>
        <end position="357"/>
    </location>
</feature>
<keyword evidence="3" id="KW-0328">Glycosyltransferase</keyword>
<dbReference type="Pfam" id="PF13439">
    <property type="entry name" value="Glyco_transf_4"/>
    <property type="match status" value="1"/>
</dbReference>
<evidence type="ECO:0000313" key="4">
    <source>
        <dbReference type="Proteomes" id="UP001224325"/>
    </source>
</evidence>
<dbReference type="RefSeq" id="WP_308992642.1">
    <property type="nucleotide sequence ID" value="NZ_CP155618.1"/>
</dbReference>
<dbReference type="Proteomes" id="UP001224325">
    <property type="component" value="Chromosome"/>
</dbReference>
<dbReference type="KEGG" id="mlil:QLS71_013100"/>
<dbReference type="PANTHER" id="PTHR45947">
    <property type="entry name" value="SULFOQUINOVOSYL TRANSFERASE SQD2"/>
    <property type="match status" value="1"/>
</dbReference>
<dbReference type="Pfam" id="PF00534">
    <property type="entry name" value="Glycos_transf_1"/>
    <property type="match status" value="1"/>
</dbReference>
<evidence type="ECO:0000259" key="1">
    <source>
        <dbReference type="Pfam" id="PF00534"/>
    </source>
</evidence>
<dbReference type="GO" id="GO:0016757">
    <property type="term" value="F:glycosyltransferase activity"/>
    <property type="evidence" value="ECO:0007669"/>
    <property type="project" value="UniProtKB-KW"/>
</dbReference>